<dbReference type="RefSeq" id="WP_264790672.1">
    <property type="nucleotide sequence ID" value="NZ_AP026867.1"/>
</dbReference>
<evidence type="ECO:0000256" key="1">
    <source>
        <dbReference type="ARBA" id="ARBA00023015"/>
    </source>
</evidence>
<dbReference type="GO" id="GO:0003700">
    <property type="term" value="F:DNA-binding transcription factor activity"/>
    <property type="evidence" value="ECO:0007669"/>
    <property type="project" value="InterPro"/>
</dbReference>
<dbReference type="PROSITE" id="PS50995">
    <property type="entry name" value="HTH_MARR_2"/>
    <property type="match status" value="1"/>
</dbReference>
<keyword evidence="3" id="KW-0804">Transcription</keyword>
<dbReference type="InterPro" id="IPR000835">
    <property type="entry name" value="HTH_MarR-typ"/>
</dbReference>
<dbReference type="Pfam" id="PF01047">
    <property type="entry name" value="MarR"/>
    <property type="match status" value="1"/>
</dbReference>
<dbReference type="EMBL" id="AP026867">
    <property type="protein sequence ID" value="BDS15527.1"/>
    <property type="molecule type" value="Genomic_DNA"/>
</dbReference>
<dbReference type="PANTHER" id="PTHR42756">
    <property type="entry name" value="TRANSCRIPTIONAL REGULATOR, MARR"/>
    <property type="match status" value="1"/>
</dbReference>
<keyword evidence="1" id="KW-0805">Transcription regulation</keyword>
<dbReference type="SUPFAM" id="SSF46785">
    <property type="entry name" value="Winged helix' DNA-binding domain"/>
    <property type="match status" value="1"/>
</dbReference>
<keyword evidence="2" id="KW-0238">DNA-binding</keyword>
<gene>
    <name evidence="5" type="ORF">AsAng_0063110</name>
</gene>
<dbReference type="KEGG" id="aup:AsAng_0063110"/>
<dbReference type="GO" id="GO:0003677">
    <property type="term" value="F:DNA binding"/>
    <property type="evidence" value="ECO:0007669"/>
    <property type="project" value="UniProtKB-KW"/>
</dbReference>
<organism evidence="5 6">
    <name type="scientific">Aureispira anguillae</name>
    <dbReference type="NCBI Taxonomy" id="2864201"/>
    <lineage>
        <taxon>Bacteria</taxon>
        <taxon>Pseudomonadati</taxon>
        <taxon>Bacteroidota</taxon>
        <taxon>Saprospiria</taxon>
        <taxon>Saprospirales</taxon>
        <taxon>Saprospiraceae</taxon>
        <taxon>Aureispira</taxon>
    </lineage>
</organism>
<dbReference type="InterPro" id="IPR036388">
    <property type="entry name" value="WH-like_DNA-bd_sf"/>
</dbReference>
<evidence type="ECO:0000313" key="6">
    <source>
        <dbReference type="Proteomes" id="UP001060919"/>
    </source>
</evidence>
<dbReference type="AlphaFoldDB" id="A0A915YLP1"/>
<dbReference type="SMART" id="SM00347">
    <property type="entry name" value="HTH_MARR"/>
    <property type="match status" value="1"/>
</dbReference>
<dbReference type="Proteomes" id="UP001060919">
    <property type="component" value="Chromosome"/>
</dbReference>
<evidence type="ECO:0000256" key="3">
    <source>
        <dbReference type="ARBA" id="ARBA00023163"/>
    </source>
</evidence>
<reference evidence="5" key="1">
    <citation type="submission" date="2022-09" db="EMBL/GenBank/DDBJ databases">
        <title>Aureispira anguillicida sp. nov., isolated from Leptocephalus of Japanese eel Anguilla japonica.</title>
        <authorList>
            <person name="Yuasa K."/>
            <person name="Mekata T."/>
            <person name="Ikunari K."/>
        </authorList>
    </citation>
    <scope>NUCLEOTIDE SEQUENCE</scope>
    <source>
        <strain evidence="5">EL160426</strain>
    </source>
</reference>
<keyword evidence="6" id="KW-1185">Reference proteome</keyword>
<feature type="domain" description="HTH marR-type" evidence="4">
    <location>
        <begin position="8"/>
        <end position="141"/>
    </location>
</feature>
<dbReference type="InterPro" id="IPR036390">
    <property type="entry name" value="WH_DNA-bd_sf"/>
</dbReference>
<dbReference type="PRINTS" id="PR00598">
    <property type="entry name" value="HTHMARR"/>
</dbReference>
<dbReference type="PANTHER" id="PTHR42756:SF1">
    <property type="entry name" value="TRANSCRIPTIONAL REPRESSOR OF EMRAB OPERON"/>
    <property type="match status" value="1"/>
</dbReference>
<proteinExistence type="predicted"/>
<sequence>MSEDLRLDDVYIFLLERVSKRFKKYAKAELGTIGVKLSSDQWVVLKRVSERPGTTQREIATSTYKDPASITRILDLLQKENLIKREGGNDRRSFGIYLTDKGAALVQKILPTAVEIRAKGLEGISEDEKLLLNRLLKKIHDNFDK</sequence>
<protein>
    <submittedName>
        <fullName evidence="5">MarR family transcriptional regulator</fullName>
    </submittedName>
</protein>
<dbReference type="Gene3D" id="1.10.10.10">
    <property type="entry name" value="Winged helix-like DNA-binding domain superfamily/Winged helix DNA-binding domain"/>
    <property type="match status" value="1"/>
</dbReference>
<evidence type="ECO:0000313" key="5">
    <source>
        <dbReference type="EMBL" id="BDS15527.1"/>
    </source>
</evidence>
<accession>A0A915YLP1</accession>
<name>A0A915YLP1_9BACT</name>
<evidence type="ECO:0000256" key="2">
    <source>
        <dbReference type="ARBA" id="ARBA00023125"/>
    </source>
</evidence>
<evidence type="ECO:0000259" key="4">
    <source>
        <dbReference type="PROSITE" id="PS50995"/>
    </source>
</evidence>